<keyword evidence="4 7" id="KW-0812">Transmembrane</keyword>
<dbReference type="RefSeq" id="WP_194702283.1">
    <property type="nucleotide sequence ID" value="NZ_JADKNH010000007.1"/>
</dbReference>
<protein>
    <submittedName>
        <fullName evidence="8">MATE family efflux transporter</fullName>
    </submittedName>
</protein>
<dbReference type="InterPro" id="IPR002528">
    <property type="entry name" value="MATE_fam"/>
</dbReference>
<evidence type="ECO:0000256" key="3">
    <source>
        <dbReference type="ARBA" id="ARBA00022475"/>
    </source>
</evidence>
<sequence>MISLGYKKNITFYKTLFAIAIPIVLQQMISASLNLVDNVMIGQLGASNIAAVGLANQVFFLMTLILFGTYSGVSIYIAQYWGNRELGKIKHVMVIGITFGTLVSSLFFGFSFFNSNGILDLFSNDPLVISLGSKYLKIVSMSYILTALSFAYGFSSRSIGRAKLPMYASAISLILNTVLNYALIFGHFGFKAYGIEGAATATLIARIVELSIILFNIYSNSPVLAVKIKDFFDVKRATVKQVFKTAFPVILNETFWALGMTTYAFVYAHIGTDAMASVQISNIINSLFMVASFGLGNASSVMLGNLLGANQIDDAIEYNTRFLVLSALLGITIGILIILLAPLMIHTFFKLTPEVSRITINTMRVMALFMPFKFYSTIIIIGTFRSGGDTLFSMLLEVSCVWLIGVPLAFLGGFVLKYPVYFVVAMVSLEEVTKVILGTPRVISKKWAKRIVM</sequence>
<dbReference type="PANTHER" id="PTHR42925">
    <property type="entry name" value="MULTIDRUG AND TOXIN EFFLUX PROTEIN MATE FAMILY"/>
    <property type="match status" value="1"/>
</dbReference>
<evidence type="ECO:0000313" key="8">
    <source>
        <dbReference type="EMBL" id="MBF4694051.1"/>
    </source>
</evidence>
<name>A0ABR9ZVN4_9FIRM</name>
<feature type="transmembrane region" description="Helical" evidence="7">
    <location>
        <begin position="198"/>
        <end position="218"/>
    </location>
</feature>
<feature type="transmembrane region" description="Helical" evidence="7">
    <location>
        <begin position="322"/>
        <end position="345"/>
    </location>
</feature>
<feature type="transmembrane region" description="Helical" evidence="7">
    <location>
        <begin position="391"/>
        <end position="414"/>
    </location>
</feature>
<dbReference type="CDD" id="cd13134">
    <property type="entry name" value="MATE_like_8"/>
    <property type="match status" value="1"/>
</dbReference>
<feature type="transmembrane region" description="Helical" evidence="7">
    <location>
        <begin position="365"/>
        <end position="384"/>
    </location>
</feature>
<evidence type="ECO:0000256" key="5">
    <source>
        <dbReference type="ARBA" id="ARBA00022989"/>
    </source>
</evidence>
<gene>
    <name evidence="8" type="ORF">ISU02_13100</name>
</gene>
<evidence type="ECO:0000313" key="9">
    <source>
        <dbReference type="Proteomes" id="UP000614200"/>
    </source>
</evidence>
<dbReference type="PIRSF" id="PIRSF006603">
    <property type="entry name" value="DinF"/>
    <property type="match status" value="1"/>
</dbReference>
<dbReference type="PANTHER" id="PTHR42925:SF2">
    <property type="entry name" value="NA+ DRIVEN MULTIDRUG EFFLUX PUMP"/>
    <property type="match status" value="1"/>
</dbReference>
<organism evidence="8 9">
    <name type="scientific">Fusibacter ferrireducens</name>
    <dbReference type="NCBI Taxonomy" id="2785058"/>
    <lineage>
        <taxon>Bacteria</taxon>
        <taxon>Bacillati</taxon>
        <taxon>Bacillota</taxon>
        <taxon>Clostridia</taxon>
        <taxon>Eubacteriales</taxon>
        <taxon>Eubacteriales Family XII. Incertae Sedis</taxon>
        <taxon>Fusibacter</taxon>
    </lineage>
</organism>
<dbReference type="NCBIfam" id="TIGR00797">
    <property type="entry name" value="matE"/>
    <property type="match status" value="1"/>
</dbReference>
<feature type="transmembrane region" description="Helical" evidence="7">
    <location>
        <begin position="12"/>
        <end position="29"/>
    </location>
</feature>
<comment type="caution">
    <text evidence="8">The sequence shown here is derived from an EMBL/GenBank/DDBJ whole genome shotgun (WGS) entry which is preliminary data.</text>
</comment>
<feature type="transmembrane region" description="Helical" evidence="7">
    <location>
        <begin position="245"/>
        <end position="266"/>
    </location>
</feature>
<evidence type="ECO:0000256" key="7">
    <source>
        <dbReference type="SAM" id="Phobius"/>
    </source>
</evidence>
<reference evidence="8 9" key="1">
    <citation type="submission" date="2020-11" db="EMBL/GenBank/DDBJ databases">
        <title>Fusibacter basophilias sp. nov.</title>
        <authorList>
            <person name="Qiu D."/>
        </authorList>
    </citation>
    <scope>NUCLEOTIDE SEQUENCE [LARGE SCALE GENOMIC DNA]</scope>
    <source>
        <strain evidence="8 9">Q10-2</strain>
    </source>
</reference>
<feature type="transmembrane region" description="Helical" evidence="7">
    <location>
        <begin position="166"/>
        <end position="186"/>
    </location>
</feature>
<dbReference type="InterPro" id="IPR047135">
    <property type="entry name" value="YsiQ"/>
</dbReference>
<dbReference type="Pfam" id="PF01554">
    <property type="entry name" value="MatE"/>
    <property type="match status" value="2"/>
</dbReference>
<feature type="transmembrane region" description="Helical" evidence="7">
    <location>
        <begin position="92"/>
        <end position="115"/>
    </location>
</feature>
<evidence type="ECO:0000256" key="1">
    <source>
        <dbReference type="ARBA" id="ARBA00004651"/>
    </source>
</evidence>
<keyword evidence="2" id="KW-0813">Transport</keyword>
<proteinExistence type="predicted"/>
<dbReference type="EMBL" id="JADKNH010000007">
    <property type="protein sequence ID" value="MBF4694051.1"/>
    <property type="molecule type" value="Genomic_DNA"/>
</dbReference>
<evidence type="ECO:0000256" key="2">
    <source>
        <dbReference type="ARBA" id="ARBA00022448"/>
    </source>
</evidence>
<evidence type="ECO:0000256" key="6">
    <source>
        <dbReference type="ARBA" id="ARBA00023136"/>
    </source>
</evidence>
<keyword evidence="6 7" id="KW-0472">Membrane</keyword>
<keyword evidence="9" id="KW-1185">Reference proteome</keyword>
<dbReference type="Proteomes" id="UP000614200">
    <property type="component" value="Unassembled WGS sequence"/>
</dbReference>
<feature type="transmembrane region" description="Helical" evidence="7">
    <location>
        <begin position="135"/>
        <end position="154"/>
    </location>
</feature>
<feature type="transmembrane region" description="Helical" evidence="7">
    <location>
        <begin position="286"/>
        <end position="310"/>
    </location>
</feature>
<keyword evidence="5 7" id="KW-1133">Transmembrane helix</keyword>
<feature type="transmembrane region" description="Helical" evidence="7">
    <location>
        <begin position="49"/>
        <end position="71"/>
    </location>
</feature>
<comment type="subcellular location">
    <subcellularLocation>
        <location evidence="1">Cell membrane</location>
        <topology evidence="1">Multi-pass membrane protein</topology>
    </subcellularLocation>
</comment>
<evidence type="ECO:0000256" key="4">
    <source>
        <dbReference type="ARBA" id="ARBA00022692"/>
    </source>
</evidence>
<accession>A0ABR9ZVN4</accession>
<dbReference type="InterPro" id="IPR048279">
    <property type="entry name" value="MdtK-like"/>
</dbReference>
<keyword evidence="3" id="KW-1003">Cell membrane</keyword>